<name>A0ABR9QLP6_9BACI</name>
<dbReference type="Pfam" id="PF02630">
    <property type="entry name" value="SCO1-SenC"/>
    <property type="match status" value="1"/>
</dbReference>
<dbReference type="InterPro" id="IPR036249">
    <property type="entry name" value="Thioredoxin-like_sf"/>
</dbReference>
<feature type="transmembrane region" description="Helical" evidence="3">
    <location>
        <begin position="6"/>
        <end position="26"/>
    </location>
</feature>
<dbReference type="Proteomes" id="UP001516662">
    <property type="component" value="Unassembled WGS sequence"/>
</dbReference>
<sequence>MLSSKAKLSVVIILTVISMYLIYMLWNIQQRLPIIEQVDDIHFESVLNEDYTFQNEHLKVVAFIYTKCPDICPMTMYDLTFLQAKLKDEQIFGDRVQIVTITLDPEFDTADTLRKYASNFAIDSSGWFILRDSESETKIVANQFQMNYKKDENGFVTHSTKLYLVDAENKIRSVHDMNVAGKEVNLEEIMENIERLLDE</sequence>
<comment type="caution">
    <text evidence="5">The sequence shown here is derived from an EMBL/GenBank/DDBJ whole genome shotgun (WGS) entry which is preliminary data.</text>
</comment>
<evidence type="ECO:0000259" key="4">
    <source>
        <dbReference type="PROSITE" id="PS51352"/>
    </source>
</evidence>
<keyword evidence="2" id="KW-0186">Copper</keyword>
<comment type="similarity">
    <text evidence="1">Belongs to the SCO1/2 family.</text>
</comment>
<dbReference type="Gene3D" id="3.40.30.10">
    <property type="entry name" value="Glutaredoxin"/>
    <property type="match status" value="1"/>
</dbReference>
<reference evidence="5 6" key="1">
    <citation type="submission" date="2020-10" db="EMBL/GenBank/DDBJ databases">
        <title>Bacillus sp. HD4P25, an endophyte from a halophyte.</title>
        <authorList>
            <person name="Sun J.-Q."/>
        </authorList>
    </citation>
    <scope>NUCLEOTIDE SEQUENCE [LARGE SCALE GENOMIC DNA]</scope>
    <source>
        <strain evidence="5 6">YIM 93174</strain>
    </source>
</reference>
<keyword evidence="3" id="KW-1133">Transmembrane helix</keyword>
<evidence type="ECO:0000256" key="1">
    <source>
        <dbReference type="ARBA" id="ARBA00010996"/>
    </source>
</evidence>
<feature type="domain" description="Thioredoxin" evidence="4">
    <location>
        <begin position="32"/>
        <end position="198"/>
    </location>
</feature>
<gene>
    <name evidence="5" type="ORF">IMZ08_15260</name>
</gene>
<evidence type="ECO:0000256" key="3">
    <source>
        <dbReference type="SAM" id="Phobius"/>
    </source>
</evidence>
<dbReference type="PANTHER" id="PTHR12151">
    <property type="entry name" value="ELECTRON TRANSPORT PROTIN SCO1/SENC FAMILY MEMBER"/>
    <property type="match status" value="1"/>
</dbReference>
<organism evidence="5 6">
    <name type="scientific">Litchfieldia luteola</name>
    <dbReference type="NCBI Taxonomy" id="682179"/>
    <lineage>
        <taxon>Bacteria</taxon>
        <taxon>Bacillati</taxon>
        <taxon>Bacillota</taxon>
        <taxon>Bacilli</taxon>
        <taxon>Bacillales</taxon>
        <taxon>Bacillaceae</taxon>
        <taxon>Litchfieldia</taxon>
    </lineage>
</organism>
<keyword evidence="3" id="KW-0472">Membrane</keyword>
<protein>
    <submittedName>
        <fullName evidence="5">SCO family protein</fullName>
    </submittedName>
</protein>
<dbReference type="PANTHER" id="PTHR12151:SF25">
    <property type="entry name" value="LINALOOL DEHYDRATASE_ISOMERASE DOMAIN-CONTAINING PROTEIN"/>
    <property type="match status" value="1"/>
</dbReference>
<accession>A0ABR9QLP6</accession>
<evidence type="ECO:0000313" key="5">
    <source>
        <dbReference type="EMBL" id="MBE4909409.1"/>
    </source>
</evidence>
<dbReference type="InterPro" id="IPR013766">
    <property type="entry name" value="Thioredoxin_domain"/>
</dbReference>
<dbReference type="CDD" id="cd02968">
    <property type="entry name" value="SCO"/>
    <property type="match status" value="1"/>
</dbReference>
<dbReference type="InterPro" id="IPR003782">
    <property type="entry name" value="SCO1/SenC"/>
</dbReference>
<dbReference type="PROSITE" id="PS51352">
    <property type="entry name" value="THIOREDOXIN_2"/>
    <property type="match status" value="1"/>
</dbReference>
<proteinExistence type="inferred from homology"/>
<dbReference type="SUPFAM" id="SSF52833">
    <property type="entry name" value="Thioredoxin-like"/>
    <property type="match status" value="1"/>
</dbReference>
<evidence type="ECO:0000313" key="6">
    <source>
        <dbReference type="Proteomes" id="UP001516662"/>
    </source>
</evidence>
<dbReference type="EMBL" id="JADCLJ010000022">
    <property type="protein sequence ID" value="MBE4909409.1"/>
    <property type="molecule type" value="Genomic_DNA"/>
</dbReference>
<dbReference type="RefSeq" id="WP_193538008.1">
    <property type="nucleotide sequence ID" value="NZ_JADCLJ010000022.1"/>
</dbReference>
<keyword evidence="3" id="KW-0812">Transmembrane</keyword>
<keyword evidence="6" id="KW-1185">Reference proteome</keyword>
<evidence type="ECO:0000256" key="2">
    <source>
        <dbReference type="ARBA" id="ARBA00023008"/>
    </source>
</evidence>